<dbReference type="EMBL" id="PTRA01000001">
    <property type="protein sequence ID" value="PQA60165.1"/>
    <property type="molecule type" value="Genomic_DNA"/>
</dbReference>
<dbReference type="Gene3D" id="3.40.50.300">
    <property type="entry name" value="P-loop containing nucleotide triphosphate hydrolases"/>
    <property type="match status" value="1"/>
</dbReference>
<dbReference type="Proteomes" id="UP000239590">
    <property type="component" value="Unassembled WGS sequence"/>
</dbReference>
<evidence type="ECO:0000313" key="3">
    <source>
        <dbReference type="Proteomes" id="UP000239590"/>
    </source>
</evidence>
<dbReference type="OrthoDB" id="9760715at2"/>
<gene>
    <name evidence="2" type="ORF">C5O19_11260</name>
</gene>
<dbReference type="RefSeq" id="WP_104712145.1">
    <property type="nucleotide sequence ID" value="NZ_PTRA01000001.1"/>
</dbReference>
<name>A0A2S7IR27_9BACT</name>
<keyword evidence="3" id="KW-1185">Reference proteome</keyword>
<dbReference type="InterPro" id="IPR027417">
    <property type="entry name" value="P-loop_NTPase"/>
</dbReference>
<comment type="caution">
    <text evidence="2">The sequence shown here is derived from an EMBL/GenBank/DDBJ whole genome shotgun (WGS) entry which is preliminary data.</text>
</comment>
<dbReference type="SUPFAM" id="SSF52540">
    <property type="entry name" value="P-loop containing nucleoside triphosphate hydrolases"/>
    <property type="match status" value="2"/>
</dbReference>
<organism evidence="2 3">
    <name type="scientific">Siphonobacter curvatus</name>
    <dbReference type="NCBI Taxonomy" id="2094562"/>
    <lineage>
        <taxon>Bacteria</taxon>
        <taxon>Pseudomonadati</taxon>
        <taxon>Bacteroidota</taxon>
        <taxon>Cytophagia</taxon>
        <taxon>Cytophagales</taxon>
        <taxon>Cytophagaceae</taxon>
        <taxon>Siphonobacter</taxon>
    </lineage>
</organism>
<dbReference type="AlphaFoldDB" id="A0A2S7IR27"/>
<keyword evidence="2" id="KW-0547">Nucleotide-binding</keyword>
<protein>
    <submittedName>
        <fullName evidence="2">DEAD/DEAH box helicase</fullName>
    </submittedName>
</protein>
<dbReference type="PROSITE" id="PS51192">
    <property type="entry name" value="HELICASE_ATP_BIND_1"/>
    <property type="match status" value="1"/>
</dbReference>
<dbReference type="Pfam" id="PF00176">
    <property type="entry name" value="SNF2-rel_dom"/>
    <property type="match status" value="1"/>
</dbReference>
<reference evidence="3" key="1">
    <citation type="submission" date="2018-02" db="EMBL/GenBank/DDBJ databases">
        <title>Genome sequencing of Solimonas sp. HR-BB.</title>
        <authorList>
            <person name="Lee Y."/>
            <person name="Jeon C.O."/>
        </authorList>
    </citation>
    <scope>NUCLEOTIDE SEQUENCE [LARGE SCALE GENOMIC DNA]</scope>
    <source>
        <strain evidence="3">HR-U</strain>
    </source>
</reference>
<dbReference type="GO" id="GO:0005524">
    <property type="term" value="F:ATP binding"/>
    <property type="evidence" value="ECO:0007669"/>
    <property type="project" value="InterPro"/>
</dbReference>
<accession>A0A2S7IR27</accession>
<keyword evidence="2" id="KW-0067">ATP-binding</keyword>
<proteinExistence type="predicted"/>
<feature type="domain" description="Helicase ATP-binding" evidence="1">
    <location>
        <begin position="19"/>
        <end position="187"/>
    </location>
</feature>
<keyword evidence="2" id="KW-0378">Hydrolase</keyword>
<keyword evidence="2" id="KW-0347">Helicase</keyword>
<dbReference type="InterPro" id="IPR014001">
    <property type="entry name" value="Helicase_ATP-bd"/>
</dbReference>
<dbReference type="InterPro" id="IPR000330">
    <property type="entry name" value="SNF2_N"/>
</dbReference>
<dbReference type="SMART" id="SM00487">
    <property type="entry name" value="DEXDc"/>
    <property type="match status" value="1"/>
</dbReference>
<sequence length="472" mass="53793">MKYVPHQYQEHATQHIIENEAVQLCGGAGLFLEMGLGKTVATLTAIDELMHKRREVKKVLVIAPLRVAAHTWPKEIEQWDHLKHLTVSVCLGSEKKRKDALRAEADIYTINRENVPWLVAYLQNNGKWPFDMLVIDELSSFKDQSSHRFKSLRIIRPLIKRVVGLTGTPSPNSLIDLWSQLYLLDRGERLGKTVGRYRQQFFNEGKKNGHVVYEYNLKKGDALLGPQIYKKLIYEKIGDICVSMKKEDWLTLPPLIDNHVCVSLPEEVRTQYKKFERDSVLSLTDADDISSVSAASLTQKLTQFSNGAVYDEDKQFHEVHRLKIDALADVLEAANGNPVLCFYSFKSDVARIQKYLKGYKPHLLQGTEDLDRWNEGKIPFLLAHPASAGHGLNMQHGGNHIVWFGLPWSLELYQQAVARLHRQGQKKSVINTWITCQGTVEDDIIQALSRKAEDQNNLMVALKARIQRILSA</sequence>
<dbReference type="GO" id="GO:0004386">
    <property type="term" value="F:helicase activity"/>
    <property type="evidence" value="ECO:0007669"/>
    <property type="project" value="UniProtKB-KW"/>
</dbReference>
<dbReference type="InterPro" id="IPR001650">
    <property type="entry name" value="Helicase_C-like"/>
</dbReference>
<evidence type="ECO:0000313" key="2">
    <source>
        <dbReference type="EMBL" id="PQA60165.1"/>
    </source>
</evidence>
<dbReference type="Pfam" id="PF00271">
    <property type="entry name" value="Helicase_C"/>
    <property type="match status" value="1"/>
</dbReference>
<dbReference type="Gene3D" id="3.40.50.10810">
    <property type="entry name" value="Tandem AAA-ATPase domain"/>
    <property type="match status" value="1"/>
</dbReference>
<dbReference type="PANTHER" id="PTHR10799">
    <property type="entry name" value="SNF2/RAD54 HELICASE FAMILY"/>
    <property type="match status" value="1"/>
</dbReference>
<evidence type="ECO:0000259" key="1">
    <source>
        <dbReference type="PROSITE" id="PS51192"/>
    </source>
</evidence>
<dbReference type="InterPro" id="IPR038718">
    <property type="entry name" value="SNF2-like_sf"/>
</dbReference>